<dbReference type="PROSITE" id="PS52015">
    <property type="entry name" value="TONB_CTD"/>
    <property type="match status" value="1"/>
</dbReference>
<dbReference type="OrthoDB" id="122682at2"/>
<evidence type="ECO:0000256" key="1">
    <source>
        <dbReference type="ARBA" id="ARBA00004167"/>
    </source>
</evidence>
<dbReference type="NCBIfam" id="TIGR01352">
    <property type="entry name" value="tonB_Cterm"/>
    <property type="match status" value="1"/>
</dbReference>
<keyword evidence="2" id="KW-0812">Transmembrane</keyword>
<dbReference type="InterPro" id="IPR006260">
    <property type="entry name" value="TonB/TolA_C"/>
</dbReference>
<evidence type="ECO:0000256" key="2">
    <source>
        <dbReference type="ARBA" id="ARBA00022692"/>
    </source>
</evidence>
<keyword evidence="4" id="KW-0472">Membrane</keyword>
<accession>A0A1H4L989</accession>
<name>A0A1H4L989_9BACT</name>
<feature type="signal peptide" evidence="5">
    <location>
        <begin position="1"/>
        <end position="20"/>
    </location>
</feature>
<evidence type="ECO:0000259" key="6">
    <source>
        <dbReference type="PROSITE" id="PS52015"/>
    </source>
</evidence>
<evidence type="ECO:0000313" key="7">
    <source>
        <dbReference type="EMBL" id="SEB67309.1"/>
    </source>
</evidence>
<evidence type="ECO:0000256" key="4">
    <source>
        <dbReference type="ARBA" id="ARBA00023136"/>
    </source>
</evidence>
<evidence type="ECO:0000256" key="3">
    <source>
        <dbReference type="ARBA" id="ARBA00022989"/>
    </source>
</evidence>
<feature type="domain" description="TonB C-terminal" evidence="6">
    <location>
        <begin position="41"/>
        <end position="135"/>
    </location>
</feature>
<reference evidence="7 8" key="1">
    <citation type="submission" date="2016-10" db="EMBL/GenBank/DDBJ databases">
        <authorList>
            <person name="de Groot N.N."/>
        </authorList>
    </citation>
    <scope>NUCLEOTIDE SEQUENCE [LARGE SCALE GENOMIC DNA]</scope>
    <source>
        <strain evidence="7 8">AB35.6</strain>
    </source>
</reference>
<dbReference type="Proteomes" id="UP000182409">
    <property type="component" value="Unassembled WGS sequence"/>
</dbReference>
<feature type="chain" id="PRO_5010321791" evidence="5">
    <location>
        <begin position="21"/>
        <end position="138"/>
    </location>
</feature>
<dbReference type="GO" id="GO:0016020">
    <property type="term" value="C:membrane"/>
    <property type="evidence" value="ECO:0007669"/>
    <property type="project" value="UniProtKB-SubCell"/>
</dbReference>
<evidence type="ECO:0000256" key="5">
    <source>
        <dbReference type="SAM" id="SignalP"/>
    </source>
</evidence>
<dbReference type="Pfam" id="PF03544">
    <property type="entry name" value="TonB_C"/>
    <property type="match status" value="1"/>
</dbReference>
<dbReference type="SUPFAM" id="SSF74653">
    <property type="entry name" value="TolA/TonB C-terminal domain"/>
    <property type="match status" value="1"/>
</dbReference>
<evidence type="ECO:0000313" key="8">
    <source>
        <dbReference type="Proteomes" id="UP000182409"/>
    </source>
</evidence>
<dbReference type="RefSeq" id="WP_083350390.1">
    <property type="nucleotide sequence ID" value="NZ_FNSD01000001.1"/>
</dbReference>
<comment type="subcellular location">
    <subcellularLocation>
        <location evidence="1">Membrane</location>
        <topology evidence="1">Single-pass membrane protein</topology>
    </subcellularLocation>
</comment>
<dbReference type="AlphaFoldDB" id="A0A1H4L989"/>
<keyword evidence="5" id="KW-0732">Signal</keyword>
<proteinExistence type="predicted"/>
<protein>
    <submittedName>
        <fullName evidence="7">Protein TonB</fullName>
    </submittedName>
</protein>
<dbReference type="InterPro" id="IPR037682">
    <property type="entry name" value="TonB_C"/>
</dbReference>
<dbReference type="Gene3D" id="3.30.1150.10">
    <property type="match status" value="1"/>
</dbReference>
<dbReference type="GO" id="GO:0055085">
    <property type="term" value="P:transmembrane transport"/>
    <property type="evidence" value="ECO:0007669"/>
    <property type="project" value="InterPro"/>
</dbReference>
<sequence length="138" mass="15213">MTGLRTLATLVLLSAAIAHADCLRSPKKVEKPRHEPMTVPMRLLLSHAIASVQPVFPEEARRAHIDGEVVIAIEVNHEGNVTQTQLLSGEPSLRAAAEFAAKQWRFDPFCIDGRPYTVRSVLDFQFRWRGSGAATATP</sequence>
<dbReference type="EMBL" id="FNSD01000001">
    <property type="protein sequence ID" value="SEB67309.1"/>
    <property type="molecule type" value="Genomic_DNA"/>
</dbReference>
<organism evidence="7 8">
    <name type="scientific">Terriglobus roseus</name>
    <dbReference type="NCBI Taxonomy" id="392734"/>
    <lineage>
        <taxon>Bacteria</taxon>
        <taxon>Pseudomonadati</taxon>
        <taxon>Acidobacteriota</taxon>
        <taxon>Terriglobia</taxon>
        <taxon>Terriglobales</taxon>
        <taxon>Acidobacteriaceae</taxon>
        <taxon>Terriglobus</taxon>
    </lineage>
</organism>
<keyword evidence="3" id="KW-1133">Transmembrane helix</keyword>
<gene>
    <name evidence="7" type="ORF">SAMN05443244_1516</name>
</gene>